<keyword evidence="7 10" id="KW-0133">Cell shape</keyword>
<dbReference type="SUPFAM" id="SSF52440">
    <property type="entry name" value="PreATP-grasp domain"/>
    <property type="match status" value="1"/>
</dbReference>
<evidence type="ECO:0000256" key="11">
    <source>
        <dbReference type="PIRSR" id="PIRSR039102-1"/>
    </source>
</evidence>
<keyword evidence="12" id="KW-0479">Metal-binding</keyword>
<dbReference type="InterPro" id="IPR005905">
    <property type="entry name" value="D_ala_D_ala"/>
</dbReference>
<dbReference type="Proteomes" id="UP000228886">
    <property type="component" value="Unassembled WGS sequence"/>
</dbReference>
<dbReference type="GO" id="GO:0008360">
    <property type="term" value="P:regulation of cell shape"/>
    <property type="evidence" value="ECO:0007669"/>
    <property type="project" value="UniProtKB-KW"/>
</dbReference>
<comment type="caution">
    <text evidence="15">The sequence shown here is derived from an EMBL/GenBank/DDBJ whole genome shotgun (WGS) entry which is preliminary data.</text>
</comment>
<evidence type="ECO:0000256" key="1">
    <source>
        <dbReference type="ARBA" id="ARBA00004496"/>
    </source>
</evidence>
<evidence type="ECO:0000313" key="15">
    <source>
        <dbReference type="EMBL" id="PIV63998.1"/>
    </source>
</evidence>
<dbReference type="PIRSF" id="PIRSF039102">
    <property type="entry name" value="Ddl/VanB"/>
    <property type="match status" value="1"/>
</dbReference>
<dbReference type="GO" id="GO:0005524">
    <property type="term" value="F:ATP binding"/>
    <property type="evidence" value="ECO:0007669"/>
    <property type="project" value="UniProtKB-UniRule"/>
</dbReference>
<name>A0A2M7E8H5_9BACT</name>
<dbReference type="EMBL" id="PETL01000218">
    <property type="protein sequence ID" value="PIV63998.1"/>
    <property type="molecule type" value="Genomic_DNA"/>
</dbReference>
<evidence type="ECO:0000259" key="14">
    <source>
        <dbReference type="PROSITE" id="PS50975"/>
    </source>
</evidence>
<gene>
    <name evidence="10" type="primary">ddl</name>
    <name evidence="15" type="ORF">COS11_04475</name>
</gene>
<keyword evidence="12" id="KW-0464">Manganese</keyword>
<keyword evidence="5 13" id="KW-0547">Nucleotide-binding</keyword>
<dbReference type="Gene3D" id="3.30.470.20">
    <property type="entry name" value="ATP-grasp fold, B domain"/>
    <property type="match status" value="1"/>
</dbReference>
<keyword evidence="6 13" id="KW-0067">ATP-binding</keyword>
<dbReference type="SUPFAM" id="SSF56059">
    <property type="entry name" value="Glutathione synthetase ATP-binding domain-like"/>
    <property type="match status" value="1"/>
</dbReference>
<dbReference type="SMART" id="SM01209">
    <property type="entry name" value="GARS_A"/>
    <property type="match status" value="1"/>
</dbReference>
<comment type="cofactor">
    <cofactor evidence="12">
        <name>Mg(2+)</name>
        <dbReference type="ChEBI" id="CHEBI:18420"/>
    </cofactor>
    <cofactor evidence="12">
        <name>Mn(2+)</name>
        <dbReference type="ChEBI" id="CHEBI:29035"/>
    </cofactor>
    <text evidence="12">Binds 2 magnesium or manganese ions per subunit.</text>
</comment>
<keyword evidence="12" id="KW-0460">Magnesium</keyword>
<dbReference type="GO" id="GO:0046872">
    <property type="term" value="F:metal ion binding"/>
    <property type="evidence" value="ECO:0007669"/>
    <property type="project" value="UniProtKB-KW"/>
</dbReference>
<evidence type="ECO:0000256" key="5">
    <source>
        <dbReference type="ARBA" id="ARBA00022741"/>
    </source>
</evidence>
<dbReference type="Gene3D" id="3.40.50.20">
    <property type="match status" value="1"/>
</dbReference>
<dbReference type="InterPro" id="IPR016185">
    <property type="entry name" value="PreATP-grasp_dom_sf"/>
</dbReference>
<evidence type="ECO:0000256" key="10">
    <source>
        <dbReference type="HAMAP-Rule" id="MF_00047"/>
    </source>
</evidence>
<dbReference type="GO" id="GO:0071555">
    <property type="term" value="P:cell wall organization"/>
    <property type="evidence" value="ECO:0007669"/>
    <property type="project" value="UniProtKB-KW"/>
</dbReference>
<dbReference type="InterPro" id="IPR013815">
    <property type="entry name" value="ATP_grasp_subdomain_1"/>
</dbReference>
<dbReference type="AlphaFoldDB" id="A0A2M7E8H5"/>
<evidence type="ECO:0000256" key="8">
    <source>
        <dbReference type="ARBA" id="ARBA00022984"/>
    </source>
</evidence>
<dbReference type="NCBIfam" id="TIGR01205">
    <property type="entry name" value="D_ala_D_alaTIGR"/>
    <property type="match status" value="1"/>
</dbReference>
<dbReference type="Pfam" id="PF01820">
    <property type="entry name" value="Dala_Dala_lig_N"/>
    <property type="match status" value="1"/>
</dbReference>
<reference evidence="16" key="1">
    <citation type="submission" date="2017-09" db="EMBL/GenBank/DDBJ databases">
        <title>Depth-based differentiation of microbial function through sediment-hosted aquifers and enrichment of novel symbionts in the deep terrestrial subsurface.</title>
        <authorList>
            <person name="Probst A.J."/>
            <person name="Ladd B."/>
            <person name="Jarett J.K."/>
            <person name="Geller-Mcgrath D.E."/>
            <person name="Sieber C.M.K."/>
            <person name="Emerson J.B."/>
            <person name="Anantharaman K."/>
            <person name="Thomas B.C."/>
            <person name="Malmstrom R."/>
            <person name="Stieglmeier M."/>
            <person name="Klingl A."/>
            <person name="Woyke T."/>
            <person name="Ryan C.M."/>
            <person name="Banfield J.F."/>
        </authorList>
    </citation>
    <scope>NUCLEOTIDE SEQUENCE [LARGE SCALE GENOMIC DNA]</scope>
</reference>
<evidence type="ECO:0000256" key="4">
    <source>
        <dbReference type="ARBA" id="ARBA00022598"/>
    </source>
</evidence>
<dbReference type="InterPro" id="IPR011127">
    <property type="entry name" value="Dala_Dala_lig_N"/>
</dbReference>
<comment type="subcellular location">
    <subcellularLocation>
        <location evidence="1 10">Cytoplasm</location>
    </subcellularLocation>
</comment>
<dbReference type="InterPro" id="IPR011095">
    <property type="entry name" value="Dala_Dala_lig_C"/>
</dbReference>
<dbReference type="HAMAP" id="MF_00047">
    <property type="entry name" value="Dala_Dala_lig"/>
    <property type="match status" value="1"/>
</dbReference>
<comment type="pathway">
    <text evidence="10">Cell wall biogenesis; peptidoglycan biosynthesis.</text>
</comment>
<dbReference type="NCBIfam" id="NF002378">
    <property type="entry name" value="PRK01372.1"/>
    <property type="match status" value="1"/>
</dbReference>
<protein>
    <recommendedName>
        <fullName evidence="10">D-alanine--D-alanine ligase</fullName>
        <ecNumber evidence="10">6.3.2.4</ecNumber>
    </recommendedName>
    <alternativeName>
        <fullName evidence="10">D-Ala-D-Ala ligase</fullName>
    </alternativeName>
    <alternativeName>
        <fullName evidence="10">D-alanylalanine synthetase</fullName>
    </alternativeName>
</protein>
<comment type="function">
    <text evidence="10">Cell wall formation.</text>
</comment>
<dbReference type="PANTHER" id="PTHR23132">
    <property type="entry name" value="D-ALANINE--D-ALANINE LIGASE"/>
    <property type="match status" value="1"/>
</dbReference>
<keyword evidence="4 10" id="KW-0436">Ligase</keyword>
<comment type="catalytic activity">
    <reaction evidence="10">
        <text>2 D-alanine + ATP = D-alanyl-D-alanine + ADP + phosphate + H(+)</text>
        <dbReference type="Rhea" id="RHEA:11224"/>
        <dbReference type="ChEBI" id="CHEBI:15378"/>
        <dbReference type="ChEBI" id="CHEBI:30616"/>
        <dbReference type="ChEBI" id="CHEBI:43474"/>
        <dbReference type="ChEBI" id="CHEBI:57416"/>
        <dbReference type="ChEBI" id="CHEBI:57822"/>
        <dbReference type="ChEBI" id="CHEBI:456216"/>
        <dbReference type="EC" id="6.3.2.4"/>
    </reaction>
</comment>
<keyword evidence="8 10" id="KW-0573">Peptidoglycan synthesis</keyword>
<dbReference type="GO" id="GO:0005737">
    <property type="term" value="C:cytoplasm"/>
    <property type="evidence" value="ECO:0007669"/>
    <property type="project" value="UniProtKB-SubCell"/>
</dbReference>
<evidence type="ECO:0000256" key="2">
    <source>
        <dbReference type="ARBA" id="ARBA00010871"/>
    </source>
</evidence>
<keyword evidence="9 10" id="KW-0961">Cell wall biogenesis/degradation</keyword>
<comment type="similarity">
    <text evidence="2 10">Belongs to the D-alanine--D-alanine ligase family.</text>
</comment>
<dbReference type="PANTHER" id="PTHR23132:SF23">
    <property type="entry name" value="D-ALANINE--D-ALANINE LIGASE B"/>
    <property type="match status" value="1"/>
</dbReference>
<dbReference type="InterPro" id="IPR000291">
    <property type="entry name" value="D-Ala_lig_Van_CS"/>
</dbReference>
<evidence type="ECO:0000256" key="12">
    <source>
        <dbReference type="PIRSR" id="PIRSR039102-3"/>
    </source>
</evidence>
<dbReference type="PROSITE" id="PS50975">
    <property type="entry name" value="ATP_GRASP"/>
    <property type="match status" value="1"/>
</dbReference>
<dbReference type="UniPathway" id="UPA00219"/>
<evidence type="ECO:0000313" key="16">
    <source>
        <dbReference type="Proteomes" id="UP000228886"/>
    </source>
</evidence>
<dbReference type="GO" id="GO:0008716">
    <property type="term" value="F:D-alanine-D-alanine ligase activity"/>
    <property type="evidence" value="ECO:0007669"/>
    <property type="project" value="UniProtKB-UniRule"/>
</dbReference>
<dbReference type="GO" id="GO:0009252">
    <property type="term" value="P:peptidoglycan biosynthetic process"/>
    <property type="evidence" value="ECO:0007669"/>
    <property type="project" value="UniProtKB-UniRule"/>
</dbReference>
<feature type="active site" evidence="11">
    <location>
        <position position="279"/>
    </location>
</feature>
<feature type="domain" description="ATP-grasp" evidence="14">
    <location>
        <begin position="102"/>
        <end position="301"/>
    </location>
</feature>
<keyword evidence="3 10" id="KW-0963">Cytoplasm</keyword>
<dbReference type="EC" id="6.3.2.4" evidence="10"/>
<organism evidence="15 16">
    <name type="scientific">bacterium (Candidatus Ratteibacteria) CG01_land_8_20_14_3_00_40_19</name>
    <dbReference type="NCBI Taxonomy" id="2014290"/>
    <lineage>
        <taxon>Bacteria</taxon>
        <taxon>Candidatus Ratteibacteria</taxon>
    </lineage>
</organism>
<evidence type="ECO:0000256" key="9">
    <source>
        <dbReference type="ARBA" id="ARBA00023316"/>
    </source>
</evidence>
<evidence type="ECO:0000256" key="7">
    <source>
        <dbReference type="ARBA" id="ARBA00022960"/>
    </source>
</evidence>
<evidence type="ECO:0000256" key="6">
    <source>
        <dbReference type="ARBA" id="ARBA00022840"/>
    </source>
</evidence>
<dbReference type="InterPro" id="IPR011761">
    <property type="entry name" value="ATP-grasp"/>
</dbReference>
<proteinExistence type="inferred from homology"/>
<dbReference type="Gene3D" id="3.30.1490.20">
    <property type="entry name" value="ATP-grasp fold, A domain"/>
    <property type="match status" value="1"/>
</dbReference>
<feature type="active site" evidence="11">
    <location>
        <position position="145"/>
    </location>
</feature>
<evidence type="ECO:0000256" key="13">
    <source>
        <dbReference type="PROSITE-ProRule" id="PRU00409"/>
    </source>
</evidence>
<dbReference type="Pfam" id="PF07478">
    <property type="entry name" value="Dala_Dala_lig_C"/>
    <property type="match status" value="1"/>
</dbReference>
<feature type="active site" evidence="11">
    <location>
        <position position="15"/>
    </location>
</feature>
<accession>A0A2M7E8H5</accession>
<evidence type="ECO:0000256" key="3">
    <source>
        <dbReference type="ARBA" id="ARBA00022490"/>
    </source>
</evidence>
<sequence length="316" mass="34593">MKKRIIVLKGGDSPEREISLKSGEAVEQALKTKGYKVLGVDPKKRDALKLLLEEKPYCVFIALHGGVGEDGTIQGFLETLKIPYTGSPPLASSLAMNKVLAKKIFCYHKLPSPKFYLINEDESEAESLALHFSYPVVVKPVNLGSTLGISIVQREKDLVRAIKKARGFGSPVFIEKYIKGEEVTVSILGNREPVVLPTIQIKAKSGFYDYQAKYSPGASTHIIPPNLPEKFVKRAETIVLKAHQVLGCKGLSRTEIIIDQKGNPYLLDINTIPGLTETSLFPDSARAAGISFPSLCAKLIELGVEEAGEKYGKKKL</sequence>
<feature type="binding site" evidence="12">
    <location>
        <position position="270"/>
    </location>
    <ligand>
        <name>Mg(2+)</name>
        <dbReference type="ChEBI" id="CHEBI:18420"/>
        <label>2</label>
    </ligand>
</feature>
<dbReference type="PROSITE" id="PS00843">
    <property type="entry name" value="DALA_DALA_LIGASE_1"/>
    <property type="match status" value="1"/>
</dbReference>